<sequence>MPTNALINFTRYGLLALAISQPAFAITLEQAWQAAKTADPTYMQAQIQSQISQTDVATATSVLRPSLNITAQTSWNQDGDNQRGYGATLSQTLWDSSAWSALDQSQAHYVAAQLRAKAEYNSLAARLLTAYLELASAQGDLTLAQEKWREGAQLLHVTEQRYLAGKIRATELEDMRANHVDEQAALLAAQSALASKQYALTALINQPVDKINEINTQVSEQPTLPFATEQQWMKLAKDNSPTLLASIQELTAAQFAHDAAKAKYYPTLSGSVSYQSTDQDRDGDLNAGLTLSVPIDLNGATRSSVDRAQLTILNNKQAVRKVEIDIQQEIQTRFHQLQLEWQRIEIAQQQVLVRQTALESKQAVYNAGMTEASEVITAHNALFNSKHTLQTRLYDYWYHRIALLKTVGKLDDENIALIARVLQ</sequence>
<feature type="signal peptide" evidence="8">
    <location>
        <begin position="1"/>
        <end position="25"/>
    </location>
</feature>
<evidence type="ECO:0000256" key="1">
    <source>
        <dbReference type="ARBA" id="ARBA00004442"/>
    </source>
</evidence>
<dbReference type="InterPro" id="IPR051906">
    <property type="entry name" value="TolC-like"/>
</dbReference>
<dbReference type="PANTHER" id="PTHR30026">
    <property type="entry name" value="OUTER MEMBRANE PROTEIN TOLC"/>
    <property type="match status" value="1"/>
</dbReference>
<comment type="caution">
    <text evidence="9">The sequence shown here is derived from an EMBL/GenBank/DDBJ whole genome shotgun (WGS) entry which is preliminary data.</text>
</comment>
<evidence type="ECO:0000256" key="6">
    <source>
        <dbReference type="ARBA" id="ARBA00023136"/>
    </source>
</evidence>
<protein>
    <submittedName>
        <fullName evidence="9">TolC family protein</fullName>
    </submittedName>
</protein>
<evidence type="ECO:0000256" key="8">
    <source>
        <dbReference type="SAM" id="SignalP"/>
    </source>
</evidence>
<keyword evidence="8" id="KW-0732">Signal</keyword>
<dbReference type="GO" id="GO:1990281">
    <property type="term" value="C:efflux pump complex"/>
    <property type="evidence" value="ECO:0007669"/>
    <property type="project" value="TreeGrafter"/>
</dbReference>
<keyword evidence="4" id="KW-1134">Transmembrane beta strand</keyword>
<comment type="subcellular location">
    <subcellularLocation>
        <location evidence="1">Cell outer membrane</location>
    </subcellularLocation>
</comment>
<dbReference type="GO" id="GO:0015562">
    <property type="term" value="F:efflux transmembrane transporter activity"/>
    <property type="evidence" value="ECO:0007669"/>
    <property type="project" value="InterPro"/>
</dbReference>
<dbReference type="Pfam" id="PF02321">
    <property type="entry name" value="OEP"/>
    <property type="match status" value="2"/>
</dbReference>
<proteinExistence type="inferred from homology"/>
<evidence type="ECO:0000256" key="7">
    <source>
        <dbReference type="ARBA" id="ARBA00023237"/>
    </source>
</evidence>
<keyword evidence="3" id="KW-0813">Transport</keyword>
<dbReference type="InterPro" id="IPR003423">
    <property type="entry name" value="OMP_efflux"/>
</dbReference>
<accession>A0A9X0RAE2</accession>
<dbReference type="EMBL" id="JACRUP010000017">
    <property type="protein sequence ID" value="MBC5852669.1"/>
    <property type="molecule type" value="Genomic_DNA"/>
</dbReference>
<dbReference type="Proteomes" id="UP000615796">
    <property type="component" value="Unassembled WGS sequence"/>
</dbReference>
<dbReference type="GO" id="GO:0009279">
    <property type="term" value="C:cell outer membrane"/>
    <property type="evidence" value="ECO:0007669"/>
    <property type="project" value="UniProtKB-SubCell"/>
</dbReference>
<dbReference type="GO" id="GO:0015288">
    <property type="term" value="F:porin activity"/>
    <property type="evidence" value="ECO:0007669"/>
    <property type="project" value="TreeGrafter"/>
</dbReference>
<reference evidence="9" key="1">
    <citation type="submission" date="2020-08" db="EMBL/GenBank/DDBJ databases">
        <title>Genome Sequencing and Pan-Genome Analysis of Migratory bird Vibrio Strains, Inner Mongolia.</title>
        <authorList>
            <person name="Zheng L."/>
        </authorList>
    </citation>
    <scope>NUCLEOTIDE SEQUENCE</scope>
    <source>
        <strain evidence="9">M13F</strain>
    </source>
</reference>
<keyword evidence="6" id="KW-0472">Membrane</keyword>
<organism evidence="9 10">
    <name type="scientific">Vibrio metschnikovii</name>
    <dbReference type="NCBI Taxonomy" id="28172"/>
    <lineage>
        <taxon>Bacteria</taxon>
        <taxon>Pseudomonadati</taxon>
        <taxon>Pseudomonadota</taxon>
        <taxon>Gammaproteobacteria</taxon>
        <taxon>Vibrionales</taxon>
        <taxon>Vibrionaceae</taxon>
        <taxon>Vibrio</taxon>
    </lineage>
</organism>
<evidence type="ECO:0000256" key="5">
    <source>
        <dbReference type="ARBA" id="ARBA00022692"/>
    </source>
</evidence>
<feature type="chain" id="PRO_5040921568" evidence="8">
    <location>
        <begin position="26"/>
        <end position="423"/>
    </location>
</feature>
<name>A0A9X0RAE2_VIBME</name>
<evidence type="ECO:0000256" key="3">
    <source>
        <dbReference type="ARBA" id="ARBA00022448"/>
    </source>
</evidence>
<dbReference type="RefSeq" id="WP_187026958.1">
    <property type="nucleotide sequence ID" value="NZ_JACRUP010000017.1"/>
</dbReference>
<dbReference type="SUPFAM" id="SSF56954">
    <property type="entry name" value="Outer membrane efflux proteins (OEP)"/>
    <property type="match status" value="1"/>
</dbReference>
<evidence type="ECO:0000256" key="4">
    <source>
        <dbReference type="ARBA" id="ARBA00022452"/>
    </source>
</evidence>
<evidence type="ECO:0000256" key="2">
    <source>
        <dbReference type="ARBA" id="ARBA00007613"/>
    </source>
</evidence>
<evidence type="ECO:0000313" key="9">
    <source>
        <dbReference type="EMBL" id="MBC5852669.1"/>
    </source>
</evidence>
<comment type="similarity">
    <text evidence="2">Belongs to the outer membrane factor (OMF) (TC 1.B.17) family.</text>
</comment>
<keyword evidence="5" id="KW-0812">Transmembrane</keyword>
<gene>
    <name evidence="9" type="ORF">H8Q88_17340</name>
</gene>
<dbReference type="AlphaFoldDB" id="A0A9X0RAE2"/>
<dbReference type="Gene3D" id="1.20.1600.10">
    <property type="entry name" value="Outer membrane efflux proteins (OEP)"/>
    <property type="match status" value="1"/>
</dbReference>
<evidence type="ECO:0000313" key="10">
    <source>
        <dbReference type="Proteomes" id="UP000615796"/>
    </source>
</evidence>
<dbReference type="PANTHER" id="PTHR30026:SF20">
    <property type="entry name" value="OUTER MEMBRANE PROTEIN TOLC"/>
    <property type="match status" value="1"/>
</dbReference>
<keyword evidence="10" id="KW-1185">Reference proteome</keyword>
<keyword evidence="7" id="KW-0998">Cell outer membrane</keyword>